<organism evidence="1 2">
    <name type="scientific">Burkholderia ambifaria MEX-5</name>
    <dbReference type="NCBI Taxonomy" id="396597"/>
    <lineage>
        <taxon>Bacteria</taxon>
        <taxon>Pseudomonadati</taxon>
        <taxon>Pseudomonadota</taxon>
        <taxon>Betaproteobacteria</taxon>
        <taxon>Burkholderiales</taxon>
        <taxon>Burkholderiaceae</taxon>
        <taxon>Burkholderia</taxon>
        <taxon>Burkholderia cepacia complex</taxon>
    </lineage>
</organism>
<comment type="caution">
    <text evidence="1">The sequence shown here is derived from an EMBL/GenBank/DDBJ whole genome shotgun (WGS) entry which is preliminary data.</text>
</comment>
<evidence type="ECO:0000313" key="2">
    <source>
        <dbReference type="Proteomes" id="UP000004814"/>
    </source>
</evidence>
<sequence length="273" mass="30176">MSQVPEGGQYPFVANARVGCCRHCGAWMGAVPNEECACPTEFEVFVAQQSEELLQLVAQVPAGSHLLPSNVVVQALRDIFFYGNAAEMARALGELSGQTNGYVSGEFPAPLHFFMRAAFVTGASMHQMFLTNDFDSDERIRSEHNFEVRRAQSRSARKQEDIDEALMGALGGDGSKSVRAIAIDLCIEPVTVWRRSPGLSAQVSRHHASYVAAVAASRREAFESRVQEVLMRFKCRGMCPTKSELMEALGDPACFLNDWKRAVIRQQSRKLDL</sequence>
<accession>B1T3M4</accession>
<dbReference type="Proteomes" id="UP000004814">
    <property type="component" value="Unassembled WGS sequence"/>
</dbReference>
<evidence type="ECO:0000313" key="1">
    <source>
        <dbReference type="EMBL" id="EDT41847.1"/>
    </source>
</evidence>
<dbReference type="PATRIC" id="fig|396597.7.peg.5757"/>
<protein>
    <submittedName>
        <fullName evidence="1">Uncharacterized protein</fullName>
    </submittedName>
</protein>
<name>B1T3M4_9BURK</name>
<dbReference type="AlphaFoldDB" id="B1T3M4"/>
<dbReference type="EMBL" id="ABLK01000060">
    <property type="protein sequence ID" value="EDT41847.1"/>
    <property type="molecule type" value="Genomic_DNA"/>
</dbReference>
<gene>
    <name evidence="1" type="ORF">BamMEX5DRAFT_2390</name>
</gene>
<reference evidence="1 2" key="1">
    <citation type="submission" date="2008-03" db="EMBL/GenBank/DDBJ databases">
        <title>Sequencing of the draft genome and assembly of Burkholderia ambifaria MEX-5.</title>
        <authorList>
            <consortium name="US DOE Joint Genome Institute (JGI-PGF)"/>
            <person name="Copeland A."/>
            <person name="Lucas S."/>
            <person name="Lapidus A."/>
            <person name="Glavina del Rio T."/>
            <person name="Dalin E."/>
            <person name="Tice H."/>
            <person name="Bruce D."/>
            <person name="Goodwin L."/>
            <person name="Pitluck S."/>
            <person name="Larimer F."/>
            <person name="Land M.L."/>
            <person name="Hauser L."/>
            <person name="Tiedje J."/>
            <person name="Richardson P."/>
        </authorList>
    </citation>
    <scope>NUCLEOTIDE SEQUENCE [LARGE SCALE GENOMIC DNA]</scope>
    <source>
        <strain evidence="1 2">MEX-5</strain>
    </source>
</reference>
<proteinExistence type="predicted"/>